<dbReference type="KEGG" id="chu:CHU_0447"/>
<keyword evidence="3" id="KW-0378">Hydrolase</keyword>
<evidence type="ECO:0000313" key="4">
    <source>
        <dbReference type="Proteomes" id="UP000001822"/>
    </source>
</evidence>
<dbReference type="EMBL" id="CP000383">
    <property type="protein sequence ID" value="ABG57736.1"/>
    <property type="molecule type" value="Genomic_DNA"/>
</dbReference>
<dbReference type="GO" id="GO:0016787">
    <property type="term" value="F:hydrolase activity"/>
    <property type="evidence" value="ECO:0007669"/>
    <property type="project" value="UniProtKB-KW"/>
</dbReference>
<organism evidence="3 4">
    <name type="scientific">Cytophaga hutchinsonii (strain ATCC 33406 / DSM 1761 / CIP 103989 / NBRC 15051 / NCIMB 9469 / D465)</name>
    <dbReference type="NCBI Taxonomy" id="269798"/>
    <lineage>
        <taxon>Bacteria</taxon>
        <taxon>Pseudomonadati</taxon>
        <taxon>Bacteroidota</taxon>
        <taxon>Cytophagia</taxon>
        <taxon>Cytophagales</taxon>
        <taxon>Cytophagaceae</taxon>
        <taxon>Cytophaga</taxon>
    </lineage>
</organism>
<evidence type="ECO:0000313" key="3">
    <source>
        <dbReference type="EMBL" id="ABG57736.1"/>
    </source>
</evidence>
<evidence type="ECO:0000259" key="2">
    <source>
        <dbReference type="Pfam" id="PF12697"/>
    </source>
</evidence>
<dbReference type="SUPFAM" id="SSF53474">
    <property type="entry name" value="alpha/beta-Hydrolases"/>
    <property type="match status" value="1"/>
</dbReference>
<dbReference type="RefSeq" id="WP_011583852.1">
    <property type="nucleotide sequence ID" value="NZ_FPJX01000001.1"/>
</dbReference>
<feature type="domain" description="AB hydrolase-1" evidence="2">
    <location>
        <begin position="19"/>
        <end position="257"/>
    </location>
</feature>
<dbReference type="Proteomes" id="UP000001822">
    <property type="component" value="Chromosome"/>
</dbReference>
<dbReference type="AlphaFoldDB" id="A0A6N4SN69"/>
<dbReference type="ESTHER" id="cyth3-q11xy0">
    <property type="family name" value="RsbQ-like"/>
</dbReference>
<evidence type="ECO:0000256" key="1">
    <source>
        <dbReference type="ARBA" id="ARBA00008645"/>
    </source>
</evidence>
<dbReference type="InterPro" id="IPR000073">
    <property type="entry name" value="AB_hydrolase_1"/>
</dbReference>
<dbReference type="Pfam" id="PF12697">
    <property type="entry name" value="Abhydrolase_6"/>
    <property type="match status" value="1"/>
</dbReference>
<proteinExistence type="inferred from homology"/>
<keyword evidence="4" id="KW-1185">Reference proteome</keyword>
<gene>
    <name evidence="3" type="ordered locus">CHU_0447</name>
</gene>
<dbReference type="Gene3D" id="3.40.50.1820">
    <property type="entry name" value="alpha/beta hydrolase"/>
    <property type="match status" value="1"/>
</dbReference>
<protein>
    <submittedName>
        <fullName evidence="3">Probable hydrolase</fullName>
    </submittedName>
</protein>
<reference evidence="3 4" key="1">
    <citation type="journal article" date="2007" name="Appl. Environ. Microbiol.">
        <title>Genome sequence of the cellulolytic gliding bacterium Cytophaga hutchinsonii.</title>
        <authorList>
            <person name="Xie G."/>
            <person name="Bruce D.C."/>
            <person name="Challacombe J.F."/>
            <person name="Chertkov O."/>
            <person name="Detter J.C."/>
            <person name="Gilna P."/>
            <person name="Han C.S."/>
            <person name="Lucas S."/>
            <person name="Misra M."/>
            <person name="Myers G.L."/>
            <person name="Richardson P."/>
            <person name="Tapia R."/>
            <person name="Thayer N."/>
            <person name="Thompson L.S."/>
            <person name="Brettin T.S."/>
            <person name="Henrissat B."/>
            <person name="Wilson D.B."/>
            <person name="McBride M.J."/>
        </authorList>
    </citation>
    <scope>NUCLEOTIDE SEQUENCE [LARGE SCALE GENOMIC DNA]</scope>
    <source>
        <strain evidence="4">ATCC 33406 / DSM 1761 / CIP 103989 / NBRC 15051 / NCIMB 9469 / D465</strain>
    </source>
</reference>
<dbReference type="PANTHER" id="PTHR43039">
    <property type="entry name" value="ESTERASE-RELATED"/>
    <property type="match status" value="1"/>
</dbReference>
<dbReference type="OrthoDB" id="9780932at2"/>
<dbReference type="InterPro" id="IPR029058">
    <property type="entry name" value="AB_hydrolase_fold"/>
</dbReference>
<name>A0A6N4SN69_CYTH3</name>
<comment type="similarity">
    <text evidence="1">Belongs to the AB hydrolase superfamily.</text>
</comment>
<accession>A0A6N4SN69</accession>
<sequence>MNVLKRNNVTILGEGEKVLLFAHGFGCDQNAWKYIQNFFTENYKLVLLDFVGAGKSDLSSYDPEKYASLDGYVTDIMEICDALKLSNAIFIGHSVSCMIGALASIKRPDIFEKLVFIGPSPCYISIGDYIGGFDKETIDALFEVMEEDYISWARSIAPSIMDSKNGNERTRELSDSFCSIDPIIAKQFARVTFLSDNRKDLPLIPVESLTIQCSDDMIAPLAVGEYIHANTPDNTLVVLEAYGHCPHMSHPTETAKAIMRFCSKPVQVV</sequence>